<dbReference type="PANTHER" id="PTHR14140">
    <property type="entry name" value="E3 UBIQUITIN-PROTEIN LIGASE UHRF-RELATED"/>
    <property type="match status" value="1"/>
</dbReference>
<proteinExistence type="predicted"/>
<evidence type="ECO:0000256" key="3">
    <source>
        <dbReference type="SAM" id="MobiDB-lite"/>
    </source>
</evidence>
<dbReference type="STRING" id="1445577.A0A010S5G4"/>
<dbReference type="KEGG" id="cfj:CFIO01_06002"/>
<dbReference type="InterPro" id="IPR036987">
    <property type="entry name" value="SRA-YDG_sf"/>
</dbReference>
<dbReference type="InterPro" id="IPR015947">
    <property type="entry name" value="PUA-like_sf"/>
</dbReference>
<keyword evidence="6" id="KW-1185">Reference proteome</keyword>
<feature type="region of interest" description="Disordered" evidence="3">
    <location>
        <begin position="387"/>
        <end position="409"/>
    </location>
</feature>
<evidence type="ECO:0000256" key="1">
    <source>
        <dbReference type="ARBA" id="ARBA00023242"/>
    </source>
</evidence>
<dbReference type="eggNOG" id="ENOG502QRDQ">
    <property type="taxonomic scope" value="Eukaryota"/>
</dbReference>
<accession>A0A010S5G4</accession>
<dbReference type="Proteomes" id="UP000020467">
    <property type="component" value="Unassembled WGS sequence"/>
</dbReference>
<dbReference type="PANTHER" id="PTHR14140:SF27">
    <property type="entry name" value="OS04G0289800 PROTEIN"/>
    <property type="match status" value="1"/>
</dbReference>
<dbReference type="SMART" id="SM00466">
    <property type="entry name" value="SRA"/>
    <property type="match status" value="1"/>
</dbReference>
<reference evidence="5 6" key="1">
    <citation type="submission" date="2014-02" db="EMBL/GenBank/DDBJ databases">
        <title>The genome sequence of Colletotrichum fioriniae PJ7.</title>
        <authorList>
            <person name="Baroncelli R."/>
            <person name="Thon M.R."/>
        </authorList>
    </citation>
    <scope>NUCLEOTIDE SEQUENCE [LARGE SCALE GENOMIC DNA]</scope>
    <source>
        <strain evidence="5 6">PJ7</strain>
    </source>
</reference>
<evidence type="ECO:0000313" key="5">
    <source>
        <dbReference type="EMBL" id="EXF85954.1"/>
    </source>
</evidence>
<dbReference type="GO" id="GO:0016567">
    <property type="term" value="P:protein ubiquitination"/>
    <property type="evidence" value="ECO:0007669"/>
    <property type="project" value="TreeGrafter"/>
</dbReference>
<dbReference type="Pfam" id="PF02182">
    <property type="entry name" value="SAD_SRA"/>
    <property type="match status" value="1"/>
</dbReference>
<sequence length="409" mass="43807">MSLSLGSGGNGGLGGGGGGVGSGLPPTPSGYGDVAAFIRTFEGKVSSLLSLAVRSVSTIATAEVITARRVVAVFIRWLEEVRSRFPTQVPREILTARYAIKRRLEAVMKTPPEGIQGQQYRFFVGPEKTKARGLVEWLNGLADRPLPPPRPAMPALAPAPAQTRTTVARSTSPTSSTNRSADRVKPVPDDHPIWGVLGIMHGLGLRPGSNAQAFNPAYDAYKRSAKVLGHNGLAIGQWFPNQLSAMWYGGHGESNAGISYMRGPNGEPGPATSIIMAEKYSDLDIDRGDDIIYCGSNSLDNTSKNTPSDGGPPVRGNAALLVSKERQSPVRVFRKAKKGNNGSAYAPKVGLRYDGLYVVVGYSKATNDKGGVYHKFTLRRGDGQPSLDTLKNIPSRKERRDYAKIDEGY</sequence>
<dbReference type="GO" id="GO:0061630">
    <property type="term" value="F:ubiquitin protein ligase activity"/>
    <property type="evidence" value="ECO:0007669"/>
    <property type="project" value="TreeGrafter"/>
</dbReference>
<feature type="compositionally biased region" description="Basic and acidic residues" evidence="3">
    <location>
        <begin position="395"/>
        <end position="409"/>
    </location>
</feature>
<dbReference type="InterPro" id="IPR045134">
    <property type="entry name" value="UHRF1/2-like"/>
</dbReference>
<dbReference type="HOGENOM" id="CLU_033920_1_0_1"/>
<evidence type="ECO:0000256" key="2">
    <source>
        <dbReference type="PROSITE-ProRule" id="PRU00358"/>
    </source>
</evidence>
<name>A0A010S5G4_9PEZI</name>
<dbReference type="Gene3D" id="2.30.280.10">
    <property type="entry name" value="SRA-YDG"/>
    <property type="match status" value="1"/>
</dbReference>
<protein>
    <submittedName>
        <fullName evidence="5">YDG/SRA domain-containing protein</fullName>
    </submittedName>
</protein>
<dbReference type="GO" id="GO:0005634">
    <property type="term" value="C:nucleus"/>
    <property type="evidence" value="ECO:0007669"/>
    <property type="project" value="UniProtKB-SubCell"/>
</dbReference>
<dbReference type="InterPro" id="IPR003105">
    <property type="entry name" value="SRA_YDG"/>
</dbReference>
<comment type="caution">
    <text evidence="5">The sequence shown here is derived from an EMBL/GenBank/DDBJ whole genome shotgun (WGS) entry which is preliminary data.</text>
</comment>
<keyword evidence="1 2" id="KW-0539">Nucleus</keyword>
<dbReference type="EMBL" id="JARH01000046">
    <property type="protein sequence ID" value="EXF85954.1"/>
    <property type="molecule type" value="Genomic_DNA"/>
</dbReference>
<dbReference type="OrthoDB" id="2270193at2759"/>
<dbReference type="AlphaFoldDB" id="A0A010S5G4"/>
<comment type="subcellular location">
    <subcellularLocation>
        <location evidence="2">Nucleus</location>
    </subcellularLocation>
</comment>
<gene>
    <name evidence="5" type="ORF">CFIO01_06002</name>
</gene>
<dbReference type="GO" id="GO:0044027">
    <property type="term" value="P:negative regulation of gene expression via chromosomal CpG island methylation"/>
    <property type="evidence" value="ECO:0007669"/>
    <property type="project" value="TreeGrafter"/>
</dbReference>
<organism evidence="5 6">
    <name type="scientific">Colletotrichum fioriniae PJ7</name>
    <dbReference type="NCBI Taxonomy" id="1445577"/>
    <lineage>
        <taxon>Eukaryota</taxon>
        <taxon>Fungi</taxon>
        <taxon>Dikarya</taxon>
        <taxon>Ascomycota</taxon>
        <taxon>Pezizomycotina</taxon>
        <taxon>Sordariomycetes</taxon>
        <taxon>Hypocreomycetidae</taxon>
        <taxon>Glomerellales</taxon>
        <taxon>Glomerellaceae</taxon>
        <taxon>Colletotrichum</taxon>
        <taxon>Colletotrichum acutatum species complex</taxon>
    </lineage>
</organism>
<dbReference type="PROSITE" id="PS51015">
    <property type="entry name" value="YDG"/>
    <property type="match status" value="1"/>
</dbReference>
<feature type="domain" description="YDG" evidence="4">
    <location>
        <begin position="228"/>
        <end position="380"/>
    </location>
</feature>
<dbReference type="SUPFAM" id="SSF88697">
    <property type="entry name" value="PUA domain-like"/>
    <property type="match status" value="1"/>
</dbReference>
<feature type="region of interest" description="Disordered" evidence="3">
    <location>
        <begin position="148"/>
        <end position="187"/>
    </location>
</feature>
<evidence type="ECO:0000259" key="4">
    <source>
        <dbReference type="PROSITE" id="PS51015"/>
    </source>
</evidence>
<evidence type="ECO:0000313" key="6">
    <source>
        <dbReference type="Proteomes" id="UP000020467"/>
    </source>
</evidence>